<protein>
    <submittedName>
        <fullName evidence="1">Uncharacterized protein</fullName>
    </submittedName>
</protein>
<accession>A0A0N7F435</accession>
<gene>
    <name evidence="1" type="ORF">AOZ06_28600</name>
</gene>
<dbReference type="KEGG" id="kphy:AOZ06_28600"/>
<sequence>MISEVASAASGCSDASFRDAKGGVRRVVDSFGFGGVEGDGEGEEVCAEVFVEVWVEADGGAELVVVVEGEGDGCAEFVGDGVGEVEDVDVGRRCEGEDAEVRRGLRECAVDGVVG</sequence>
<dbReference type="AlphaFoldDB" id="A0A0N7F435"/>
<evidence type="ECO:0000313" key="2">
    <source>
        <dbReference type="Proteomes" id="UP000063699"/>
    </source>
</evidence>
<dbReference type="EMBL" id="CP012752">
    <property type="protein sequence ID" value="ALG10327.1"/>
    <property type="molecule type" value="Genomic_DNA"/>
</dbReference>
<dbReference type="Proteomes" id="UP000063699">
    <property type="component" value="Chromosome"/>
</dbReference>
<proteinExistence type="predicted"/>
<evidence type="ECO:0000313" key="1">
    <source>
        <dbReference type="EMBL" id="ALG10327.1"/>
    </source>
</evidence>
<name>A0A0N7F435_9PSEU</name>
<keyword evidence="2" id="KW-1185">Reference proteome</keyword>
<organism evidence="1 2">
    <name type="scientific">Kibdelosporangium phytohabitans</name>
    <dbReference type="NCBI Taxonomy" id="860235"/>
    <lineage>
        <taxon>Bacteria</taxon>
        <taxon>Bacillati</taxon>
        <taxon>Actinomycetota</taxon>
        <taxon>Actinomycetes</taxon>
        <taxon>Pseudonocardiales</taxon>
        <taxon>Pseudonocardiaceae</taxon>
        <taxon>Kibdelosporangium</taxon>
    </lineage>
</organism>
<reference evidence="1 2" key="1">
    <citation type="submission" date="2015-07" db="EMBL/GenBank/DDBJ databases">
        <title>Genome sequencing of Kibdelosporangium phytohabitans.</title>
        <authorList>
            <person name="Qin S."/>
            <person name="Xing K."/>
        </authorList>
    </citation>
    <scope>NUCLEOTIDE SEQUENCE [LARGE SCALE GENOMIC DNA]</scope>
    <source>
        <strain evidence="1 2">KLBMP1111</strain>
    </source>
</reference>